<accession>A0A8S2FGV4</accession>
<proteinExistence type="predicted"/>
<dbReference type="PANTHER" id="PTHR22775">
    <property type="entry name" value="SORTING NEXIN"/>
    <property type="match status" value="1"/>
</dbReference>
<reference evidence="3" key="1">
    <citation type="submission" date="2021-02" db="EMBL/GenBank/DDBJ databases">
        <authorList>
            <person name="Nowell W R."/>
        </authorList>
    </citation>
    <scope>NUCLEOTIDE SEQUENCE</scope>
</reference>
<dbReference type="InterPro" id="IPR003114">
    <property type="entry name" value="Phox_assoc"/>
</dbReference>
<feature type="non-terminal residue" evidence="3">
    <location>
        <position position="214"/>
    </location>
</feature>
<keyword evidence="1" id="KW-0472">Membrane</keyword>
<dbReference type="PROSITE" id="PS51207">
    <property type="entry name" value="PXA"/>
    <property type="match status" value="1"/>
</dbReference>
<feature type="domain" description="PXA" evidence="2">
    <location>
        <begin position="93"/>
        <end position="214"/>
    </location>
</feature>
<dbReference type="GO" id="GO:0005769">
    <property type="term" value="C:early endosome"/>
    <property type="evidence" value="ECO:0007669"/>
    <property type="project" value="TreeGrafter"/>
</dbReference>
<organism evidence="3 5">
    <name type="scientific">Didymodactylos carnosus</name>
    <dbReference type="NCBI Taxonomy" id="1234261"/>
    <lineage>
        <taxon>Eukaryota</taxon>
        <taxon>Metazoa</taxon>
        <taxon>Spiralia</taxon>
        <taxon>Gnathifera</taxon>
        <taxon>Rotifera</taxon>
        <taxon>Eurotatoria</taxon>
        <taxon>Bdelloidea</taxon>
        <taxon>Philodinida</taxon>
        <taxon>Philodinidae</taxon>
        <taxon>Didymodactylos</taxon>
    </lineage>
</organism>
<sequence>MVETHLIIAGTSIALGIIGISRVIYWILFLIAFLCGFLLYTVFNRKKRNRAQITATSSYTRPRLLTHVDDIEIKLSSSRPSNTNIERTPLTGSRVIDEPLYELIDYFVRDYIEIWYKTQISSDEDFIKDVRNGIYTTIQHLSDRMREIDWLEFCTTTVVDSFSTHVRLFRNAKERIRLERPANVDVKSVFFDLEAEYEHGICRDEVCTDKKAET</sequence>
<dbReference type="Pfam" id="PF02194">
    <property type="entry name" value="PXA"/>
    <property type="match status" value="1"/>
</dbReference>
<evidence type="ECO:0000256" key="1">
    <source>
        <dbReference type="SAM" id="Phobius"/>
    </source>
</evidence>
<evidence type="ECO:0000313" key="3">
    <source>
        <dbReference type="EMBL" id="CAF1464793.1"/>
    </source>
</evidence>
<dbReference type="AlphaFoldDB" id="A0A8S2FGV4"/>
<keyword evidence="1" id="KW-1133">Transmembrane helix</keyword>
<protein>
    <recommendedName>
        <fullName evidence="2">PXA domain-containing protein</fullName>
    </recommendedName>
</protein>
<dbReference type="EMBL" id="CAJOBA010052691">
    <property type="protein sequence ID" value="CAF4257602.1"/>
    <property type="molecule type" value="Genomic_DNA"/>
</dbReference>
<dbReference type="Proteomes" id="UP000677228">
    <property type="component" value="Unassembled WGS sequence"/>
</dbReference>
<dbReference type="EMBL" id="CAJNOK010030820">
    <property type="protein sequence ID" value="CAF1464793.1"/>
    <property type="molecule type" value="Genomic_DNA"/>
</dbReference>
<feature type="transmembrane region" description="Helical" evidence="1">
    <location>
        <begin position="23"/>
        <end position="43"/>
    </location>
</feature>
<dbReference type="GO" id="GO:0035091">
    <property type="term" value="F:phosphatidylinositol binding"/>
    <property type="evidence" value="ECO:0007669"/>
    <property type="project" value="TreeGrafter"/>
</dbReference>
<evidence type="ECO:0000313" key="4">
    <source>
        <dbReference type="EMBL" id="CAF4257602.1"/>
    </source>
</evidence>
<comment type="caution">
    <text evidence="3">The sequence shown here is derived from an EMBL/GenBank/DDBJ whole genome shotgun (WGS) entry which is preliminary data.</text>
</comment>
<evidence type="ECO:0000259" key="2">
    <source>
        <dbReference type="PROSITE" id="PS51207"/>
    </source>
</evidence>
<dbReference type="PANTHER" id="PTHR22775:SF3">
    <property type="entry name" value="SORTING NEXIN-13"/>
    <property type="match status" value="1"/>
</dbReference>
<evidence type="ECO:0000313" key="5">
    <source>
        <dbReference type="Proteomes" id="UP000677228"/>
    </source>
</evidence>
<name>A0A8S2FGV4_9BILA</name>
<dbReference type="Proteomes" id="UP000682733">
    <property type="component" value="Unassembled WGS sequence"/>
</dbReference>
<keyword evidence="1" id="KW-0812">Transmembrane</keyword>
<gene>
    <name evidence="3" type="ORF">OVA965_LOCUS35406</name>
    <name evidence="4" type="ORF">TMI583_LOCUS36370</name>
</gene>